<sequence length="221" mass="24996">MQRLKGLRRGLVLPAAVVLLVPAVSSIGTSMNAQAATKAISFKQAKSILKRGGYGYELQLPHLKSESAKRTVITTLPGARSKDTFTLVRHGKYVKISALFGTLDGGHFTKYNNTGLPTHKTVLAKAPAWHTGTPKVLRHKWVNKMYGWHFYRNHVVVWDRTVGWVATSHPWINVKYQKLGKNKYKTHAYCPHDDRHYTTTWKLSSNHRSIKVNGGTYYRSN</sequence>
<proteinExistence type="predicted"/>
<evidence type="ECO:0008006" key="3">
    <source>
        <dbReference type="Google" id="ProtNLM"/>
    </source>
</evidence>
<dbReference type="RefSeq" id="WP_137639265.1">
    <property type="nucleotide sequence ID" value="NZ_BJDK01000004.1"/>
</dbReference>
<dbReference type="Proteomes" id="UP001596253">
    <property type="component" value="Unassembled WGS sequence"/>
</dbReference>
<dbReference type="EMBL" id="JBHSSD010000008">
    <property type="protein sequence ID" value="MFC6163410.1"/>
    <property type="molecule type" value="Genomic_DNA"/>
</dbReference>
<comment type="caution">
    <text evidence="1">The sequence shown here is derived from an EMBL/GenBank/DDBJ whole genome shotgun (WGS) entry which is preliminary data.</text>
</comment>
<gene>
    <name evidence="1" type="ORF">ACFP3T_01825</name>
</gene>
<keyword evidence="2" id="KW-1185">Reference proteome</keyword>
<reference evidence="2" key="1">
    <citation type="journal article" date="2019" name="Int. J. Syst. Evol. Microbiol.">
        <title>The Global Catalogue of Microorganisms (GCM) 10K type strain sequencing project: providing services to taxonomists for standard genome sequencing and annotation.</title>
        <authorList>
            <consortium name="The Broad Institute Genomics Platform"/>
            <consortium name="The Broad Institute Genome Sequencing Center for Infectious Disease"/>
            <person name="Wu L."/>
            <person name="Ma J."/>
        </authorList>
    </citation>
    <scope>NUCLEOTIDE SEQUENCE [LARGE SCALE GENOMIC DNA]</scope>
    <source>
        <strain evidence="2">CCM 8932</strain>
    </source>
</reference>
<name>A0ABW1R1M8_9LACO</name>
<organism evidence="1 2">
    <name type="scientific">Lactiplantibacillus dongliensis</name>
    <dbReference type="NCBI Taxonomy" id="2559919"/>
    <lineage>
        <taxon>Bacteria</taxon>
        <taxon>Bacillati</taxon>
        <taxon>Bacillota</taxon>
        <taxon>Bacilli</taxon>
        <taxon>Lactobacillales</taxon>
        <taxon>Lactobacillaceae</taxon>
        <taxon>Lactiplantibacillus</taxon>
    </lineage>
</organism>
<protein>
    <recommendedName>
        <fullName evidence="3">Extracellular protein</fullName>
    </recommendedName>
</protein>
<evidence type="ECO:0000313" key="1">
    <source>
        <dbReference type="EMBL" id="MFC6163410.1"/>
    </source>
</evidence>
<accession>A0ABW1R1M8</accession>
<evidence type="ECO:0000313" key="2">
    <source>
        <dbReference type="Proteomes" id="UP001596253"/>
    </source>
</evidence>